<dbReference type="SMART" id="SM00409">
    <property type="entry name" value="IG"/>
    <property type="match status" value="1"/>
</dbReference>
<dbReference type="EMBL" id="HG994584">
    <property type="protein sequence ID" value="CAF2937300.1"/>
    <property type="molecule type" value="Genomic_DNA"/>
</dbReference>
<dbReference type="SUPFAM" id="SSF48726">
    <property type="entry name" value="Immunoglobulin"/>
    <property type="match status" value="1"/>
</dbReference>
<name>A0A7R8CUK1_LEPSM</name>
<dbReference type="InterPro" id="IPR003599">
    <property type="entry name" value="Ig_sub"/>
</dbReference>
<sequence length="369" mass="42178">MSTGVKITELKVPSTFSVDESDEVILDCIYEVEESLYSQLDIKWYFNDRPVPIYMWIPGYKPQTRGGVPFAMSLVSGASHLDGKEIHKYNEHRAIKIIHPDERHSGEYTCKVSTFVDEDSSSASMIVYGLPERQYLNASIDEIDSYYLDVECQFLRVFPKPIISLEWASRNNSGSLTGEIDSEEDMNIWCSLELPEVGQKVQLDYVYTFEKEDASGDEEGENGSGVEDMSGDEDQEVSGSGSKEVLILPEGFDSEIIESVKLNEIEDEMHKVFNETNSLSEQTAEEQETTNRELKRIPLWNHQTRKKTLQIREENSLFEQTEKKQETTNKELVKDTDIAEDEEMIVLLKEENSLLEETAMKKEPTNKGM</sequence>
<evidence type="ECO:0000256" key="1">
    <source>
        <dbReference type="SAM" id="MobiDB-lite"/>
    </source>
</evidence>
<evidence type="ECO:0000313" key="3">
    <source>
        <dbReference type="Proteomes" id="UP000675881"/>
    </source>
</evidence>
<reference evidence="2" key="1">
    <citation type="submission" date="2021-02" db="EMBL/GenBank/DDBJ databases">
        <authorList>
            <person name="Bekaert M."/>
        </authorList>
    </citation>
    <scope>NUCLEOTIDE SEQUENCE</scope>
    <source>
        <strain evidence="2">IoA-00</strain>
    </source>
</reference>
<dbReference type="Gene3D" id="2.60.40.10">
    <property type="entry name" value="Immunoglobulins"/>
    <property type="match status" value="1"/>
</dbReference>
<organism evidence="2 3">
    <name type="scientific">Lepeophtheirus salmonis</name>
    <name type="common">Salmon louse</name>
    <name type="synonym">Caligus salmonis</name>
    <dbReference type="NCBI Taxonomy" id="72036"/>
    <lineage>
        <taxon>Eukaryota</taxon>
        <taxon>Metazoa</taxon>
        <taxon>Ecdysozoa</taxon>
        <taxon>Arthropoda</taxon>
        <taxon>Crustacea</taxon>
        <taxon>Multicrustacea</taxon>
        <taxon>Hexanauplia</taxon>
        <taxon>Copepoda</taxon>
        <taxon>Siphonostomatoida</taxon>
        <taxon>Caligidae</taxon>
        <taxon>Lepeophtheirus</taxon>
    </lineage>
</organism>
<feature type="region of interest" description="Disordered" evidence="1">
    <location>
        <begin position="211"/>
        <end position="244"/>
    </location>
</feature>
<dbReference type="InterPro" id="IPR013783">
    <property type="entry name" value="Ig-like_fold"/>
</dbReference>
<gene>
    <name evidence="2" type="ORF">LSAA_10084</name>
</gene>
<dbReference type="InterPro" id="IPR007110">
    <property type="entry name" value="Ig-like_dom"/>
</dbReference>
<keyword evidence="3" id="KW-1185">Reference proteome</keyword>
<dbReference type="Proteomes" id="UP000675881">
    <property type="component" value="Chromosome 5"/>
</dbReference>
<dbReference type="OrthoDB" id="6478865at2759"/>
<dbReference type="PANTHER" id="PTHR21261">
    <property type="entry name" value="BEAT PROTEIN"/>
    <property type="match status" value="1"/>
</dbReference>
<accession>A0A7R8CUK1</accession>
<protein>
    <submittedName>
        <fullName evidence="2">(salmon louse) hypothetical protein</fullName>
    </submittedName>
</protein>
<dbReference type="AlphaFoldDB" id="A0A7R8CUK1"/>
<evidence type="ECO:0000313" key="2">
    <source>
        <dbReference type="EMBL" id="CAF2937300.1"/>
    </source>
</evidence>
<proteinExistence type="predicted"/>
<dbReference type="PROSITE" id="PS50835">
    <property type="entry name" value="IG_LIKE"/>
    <property type="match status" value="1"/>
</dbReference>
<dbReference type="InterPro" id="IPR036179">
    <property type="entry name" value="Ig-like_dom_sf"/>
</dbReference>